<evidence type="ECO:0000256" key="1">
    <source>
        <dbReference type="SAM" id="SignalP"/>
    </source>
</evidence>
<proteinExistence type="predicted"/>
<evidence type="ECO:0000313" key="3">
    <source>
        <dbReference type="Proteomes" id="UP000439780"/>
    </source>
</evidence>
<dbReference type="AlphaFoldDB" id="A0A845AAX0"/>
<comment type="caution">
    <text evidence="2">The sequence shown here is derived from an EMBL/GenBank/DDBJ whole genome shotgun (WGS) entry which is preliminary data.</text>
</comment>
<dbReference type="OrthoDB" id="185897at2"/>
<dbReference type="EMBL" id="WTYA01000001">
    <property type="protein sequence ID" value="MXP27562.1"/>
    <property type="molecule type" value="Genomic_DNA"/>
</dbReference>
<protein>
    <recommendedName>
        <fullName evidence="4">DUF3298 domain-containing protein</fullName>
    </recommendedName>
</protein>
<reference evidence="2 3" key="1">
    <citation type="submission" date="2019-12" db="EMBL/GenBank/DDBJ databases">
        <title>Genomic-based taxomic classification of the family Erythrobacteraceae.</title>
        <authorList>
            <person name="Xu L."/>
        </authorList>
    </citation>
    <scope>NUCLEOTIDE SEQUENCE [LARGE SCALE GENOMIC DNA]</scope>
    <source>
        <strain evidence="2 3">KEMB 9005-328</strain>
    </source>
</reference>
<sequence length="248" mass="27564">MRVFTRIICGLLVLSSLPSCSAPEAKEPDESQIVTEYNRKAADFPKPVCEPGAKVRQPRILDASPQYFPLTLLKPTIACPAEAQCRGQMVALQYDWFSGMLRAAYEPSFTQKRHEEGDRYNAHYRVMVLPTFEHPIIVRFDIGPQGGKLVASLLSGAGGYQPGKVIRRVDRAITAAELAKLKGLVSQNELRNLPTSICWGGLDGKETVFEFLDASGYKVMHRWEVARPLAKLESFALSLTGWDDLHAT</sequence>
<organism evidence="2 3">
    <name type="scientific">Qipengyuania algicida</name>
    <dbReference type="NCBI Taxonomy" id="1836209"/>
    <lineage>
        <taxon>Bacteria</taxon>
        <taxon>Pseudomonadati</taxon>
        <taxon>Pseudomonadota</taxon>
        <taxon>Alphaproteobacteria</taxon>
        <taxon>Sphingomonadales</taxon>
        <taxon>Erythrobacteraceae</taxon>
        <taxon>Qipengyuania</taxon>
    </lineage>
</organism>
<evidence type="ECO:0000313" key="2">
    <source>
        <dbReference type="EMBL" id="MXP27562.1"/>
    </source>
</evidence>
<feature type="chain" id="PRO_5032647179" description="DUF3298 domain-containing protein" evidence="1">
    <location>
        <begin position="22"/>
        <end position="248"/>
    </location>
</feature>
<keyword evidence="1" id="KW-0732">Signal</keyword>
<gene>
    <name evidence="2" type="ORF">GRI58_01840</name>
</gene>
<keyword evidence="3" id="KW-1185">Reference proteome</keyword>
<evidence type="ECO:0008006" key="4">
    <source>
        <dbReference type="Google" id="ProtNLM"/>
    </source>
</evidence>
<dbReference type="Proteomes" id="UP000439780">
    <property type="component" value="Unassembled WGS sequence"/>
</dbReference>
<dbReference type="RefSeq" id="WP_160751839.1">
    <property type="nucleotide sequence ID" value="NZ_WTYA01000001.1"/>
</dbReference>
<feature type="signal peptide" evidence="1">
    <location>
        <begin position="1"/>
        <end position="21"/>
    </location>
</feature>
<accession>A0A845AAX0</accession>
<name>A0A845AAX0_9SPHN</name>